<sequence length="280" mass="30764">MLNTQPVPALPDNPLSETPGLRPCNEQRRLFEHLLEDPRIKRRTPQETGHRPTQDEACPERPVTQVVLNMADLIAKCPRACAAERPALLEDVIERPLPEPMPAIPDAVEPTSLTEASRAEAGPQNVHDNTNNVPDRLLLRDIDPILAPPIPSSERPLIDKGLSSTVAAPVQDLQTLVERLQLQLFASRTGNREQALLQVQLPQLGHVEVRMNPASAGLQVEIQAAPAALRQLQVAGTDLLERLQRLDPAQPVSLGFGANGDNHQGSRNKRHVEDEGWPEP</sequence>
<dbReference type="EMBL" id="JACGDE010000009">
    <property type="protein sequence ID" value="MBA6066007.1"/>
    <property type="molecule type" value="Genomic_DNA"/>
</dbReference>
<evidence type="ECO:0000256" key="1">
    <source>
        <dbReference type="SAM" id="MobiDB-lite"/>
    </source>
</evidence>
<feature type="region of interest" description="Disordered" evidence="1">
    <location>
        <begin position="105"/>
        <end position="132"/>
    </location>
</feature>
<dbReference type="RefSeq" id="WP_182323345.1">
    <property type="nucleotide sequence ID" value="NZ_JACGDE010000009.1"/>
</dbReference>
<reference evidence="2 3" key="1">
    <citation type="submission" date="2020-07" db="EMBL/GenBank/DDBJ databases">
        <title>Diversity of carbapenemase encoding genes among Pseudomonas putida group clinical isolates in a tertiary Brazilian hospital.</title>
        <authorList>
            <person name="Alberto-Lei F."/>
            <person name="Nodari C.S."/>
            <person name="Streling A.P."/>
            <person name="Paulino J.T."/>
            <person name="Bessa-Neto F.O."/>
            <person name="Cayo R."/>
            <person name="Gales A.C."/>
        </authorList>
    </citation>
    <scope>NUCLEOTIDE SEQUENCE [LARGE SCALE GENOMIC DNA]</scope>
    <source>
        <strain evidence="2 3">14802</strain>
    </source>
</reference>
<organism evidence="2 3">
    <name type="scientific">Pseudomonas mosselii</name>
    <dbReference type="NCBI Taxonomy" id="78327"/>
    <lineage>
        <taxon>Bacteria</taxon>
        <taxon>Pseudomonadati</taxon>
        <taxon>Pseudomonadota</taxon>
        <taxon>Gammaproteobacteria</taxon>
        <taxon>Pseudomonadales</taxon>
        <taxon>Pseudomonadaceae</taxon>
        <taxon>Pseudomonas</taxon>
    </lineage>
</organism>
<dbReference type="InterPro" id="IPR013354">
    <property type="entry name" value="T3SS_YscP_C"/>
</dbReference>
<feature type="compositionally biased region" description="Basic and acidic residues" evidence="1">
    <location>
        <begin position="39"/>
        <end position="54"/>
    </location>
</feature>
<proteinExistence type="predicted"/>
<feature type="region of interest" description="Disordered" evidence="1">
    <location>
        <begin position="39"/>
        <end position="59"/>
    </location>
</feature>
<dbReference type="AlphaFoldDB" id="A0A7W2PYY0"/>
<gene>
    <name evidence="2" type="ORF">H4C75_14695</name>
</gene>
<accession>A0A7W2PYY0</accession>
<evidence type="ECO:0000313" key="2">
    <source>
        <dbReference type="EMBL" id="MBA6066007.1"/>
    </source>
</evidence>
<feature type="region of interest" description="Disordered" evidence="1">
    <location>
        <begin position="251"/>
        <end position="280"/>
    </location>
</feature>
<comment type="caution">
    <text evidence="2">The sequence shown here is derived from an EMBL/GenBank/DDBJ whole genome shotgun (WGS) entry which is preliminary data.</text>
</comment>
<dbReference type="NCBIfam" id="TIGR02514">
    <property type="entry name" value="type_III_yscP"/>
    <property type="match status" value="1"/>
</dbReference>
<dbReference type="Proteomes" id="UP000541770">
    <property type="component" value="Unassembled WGS sequence"/>
</dbReference>
<dbReference type="CDD" id="cd17467">
    <property type="entry name" value="T3SS_YscP_C"/>
    <property type="match status" value="1"/>
</dbReference>
<evidence type="ECO:0000313" key="3">
    <source>
        <dbReference type="Proteomes" id="UP000541770"/>
    </source>
</evidence>
<feature type="region of interest" description="Disordered" evidence="1">
    <location>
        <begin position="1"/>
        <end position="23"/>
    </location>
</feature>
<protein>
    <submittedName>
        <fullName evidence="2">Type III secretion system needle length determinant</fullName>
    </submittedName>
</protein>
<name>A0A7W2PYY0_9PSED</name>